<dbReference type="PANTHER" id="PTHR30290:SF9">
    <property type="entry name" value="OLIGOPEPTIDE-BINDING PROTEIN APPA"/>
    <property type="match status" value="1"/>
</dbReference>
<dbReference type="RefSeq" id="WP_170201385.1">
    <property type="nucleotide sequence ID" value="NZ_RJKE01000001.1"/>
</dbReference>
<feature type="domain" description="Solute-binding protein family 5" evidence="4">
    <location>
        <begin position="91"/>
        <end position="415"/>
    </location>
</feature>
<organism evidence="5 6">
    <name type="scientific">Actinocorallia herbida</name>
    <dbReference type="NCBI Taxonomy" id="58109"/>
    <lineage>
        <taxon>Bacteria</taxon>
        <taxon>Bacillati</taxon>
        <taxon>Actinomycetota</taxon>
        <taxon>Actinomycetes</taxon>
        <taxon>Streptosporangiales</taxon>
        <taxon>Thermomonosporaceae</taxon>
        <taxon>Actinocorallia</taxon>
    </lineage>
</organism>
<dbReference type="GO" id="GO:0043190">
    <property type="term" value="C:ATP-binding cassette (ABC) transporter complex"/>
    <property type="evidence" value="ECO:0007669"/>
    <property type="project" value="InterPro"/>
</dbReference>
<dbReference type="PROSITE" id="PS51318">
    <property type="entry name" value="TAT"/>
    <property type="match status" value="1"/>
</dbReference>
<dbReference type="PIRSF" id="PIRSF002741">
    <property type="entry name" value="MppA"/>
    <property type="match status" value="1"/>
</dbReference>
<comment type="caution">
    <text evidence="5">The sequence shown here is derived from an EMBL/GenBank/DDBJ whole genome shotgun (WGS) entry which is preliminary data.</text>
</comment>
<evidence type="ECO:0000313" key="6">
    <source>
        <dbReference type="Proteomes" id="UP000272400"/>
    </source>
</evidence>
<proteinExistence type="inferred from homology"/>
<sequence length="519" mass="55170">MRTSPQGPSRRLLLAGGLGVAGVSLFSLTGCQSAVDAGAGDAAAGPVRGGVLNLAANADAQPAFVLANRAGNWLWRRLVFEPLAEIDASGTPQPVLAKSWAFDEARTKVTIELRDDAKFHSGRALTAADVKFSLEQAAIPANASQLAAVAQKITRIEADGDHRVVLTLDRPTDSLFDLFHLTMIVDSETFAGLADGAKVVGTGPFVWKEWKPGASLSLERNPSYRVPERPYLDGVTVSVITDPTALQSALRGGRVQLAAGIGTKDAGLLTKDDKFSLENAGGVFYPLGLDVTAAPFDKKEARQAVAYAIDRERIKDQVFGGDATVTDLWWSPGQDGYPQDLATKYSYDPAKARELVEKAGVKGAKVPITLANLPIPQSIFEIVQNNLREAGFEPVAEVLDTAQFDARQVEGKLGPAFLLLHGMVGFSAATILDAMPSLRAGNPSKFTTDEYDDLRTAVQEATDDTRATALSGLSDYMLDEAFSNVTVVANQYHVKARALAGVQVVALGSVVATDAYLTK</sequence>
<dbReference type="Gene3D" id="3.40.190.10">
    <property type="entry name" value="Periplasmic binding protein-like II"/>
    <property type="match status" value="1"/>
</dbReference>
<evidence type="ECO:0000256" key="3">
    <source>
        <dbReference type="ARBA" id="ARBA00022729"/>
    </source>
</evidence>
<dbReference type="PROSITE" id="PS51257">
    <property type="entry name" value="PROKAR_LIPOPROTEIN"/>
    <property type="match status" value="1"/>
</dbReference>
<evidence type="ECO:0000259" key="4">
    <source>
        <dbReference type="Pfam" id="PF00496"/>
    </source>
</evidence>
<evidence type="ECO:0000256" key="1">
    <source>
        <dbReference type="ARBA" id="ARBA00005695"/>
    </source>
</evidence>
<keyword evidence="2" id="KW-0813">Transport</keyword>
<dbReference type="GO" id="GO:0042597">
    <property type="term" value="C:periplasmic space"/>
    <property type="evidence" value="ECO:0007669"/>
    <property type="project" value="UniProtKB-ARBA"/>
</dbReference>
<dbReference type="Pfam" id="PF00496">
    <property type="entry name" value="SBP_bac_5"/>
    <property type="match status" value="1"/>
</dbReference>
<dbReference type="Gene3D" id="3.10.105.10">
    <property type="entry name" value="Dipeptide-binding Protein, Domain 3"/>
    <property type="match status" value="1"/>
</dbReference>
<dbReference type="SUPFAM" id="SSF53850">
    <property type="entry name" value="Periplasmic binding protein-like II"/>
    <property type="match status" value="1"/>
</dbReference>
<dbReference type="InterPro" id="IPR030678">
    <property type="entry name" value="Peptide/Ni-bd"/>
</dbReference>
<dbReference type="CDD" id="cd00995">
    <property type="entry name" value="PBP2_NikA_DppA_OppA_like"/>
    <property type="match status" value="1"/>
</dbReference>
<protein>
    <submittedName>
        <fullName evidence="5">Peptide/nickel transport system substrate-binding protein</fullName>
    </submittedName>
</protein>
<reference evidence="5 6" key="1">
    <citation type="submission" date="2018-11" db="EMBL/GenBank/DDBJ databases">
        <title>Sequencing the genomes of 1000 actinobacteria strains.</title>
        <authorList>
            <person name="Klenk H.-P."/>
        </authorList>
    </citation>
    <scope>NUCLEOTIDE SEQUENCE [LARGE SCALE GENOMIC DNA]</scope>
    <source>
        <strain evidence="5 6">DSM 44254</strain>
    </source>
</reference>
<evidence type="ECO:0000313" key="5">
    <source>
        <dbReference type="EMBL" id="ROO85122.1"/>
    </source>
</evidence>
<dbReference type="EMBL" id="RJKE01000001">
    <property type="protein sequence ID" value="ROO85122.1"/>
    <property type="molecule type" value="Genomic_DNA"/>
</dbReference>
<comment type="similarity">
    <text evidence="1">Belongs to the bacterial solute-binding protein 5 family.</text>
</comment>
<dbReference type="Proteomes" id="UP000272400">
    <property type="component" value="Unassembled WGS sequence"/>
</dbReference>
<accession>A0A3N1CV05</accession>
<evidence type="ECO:0000256" key="2">
    <source>
        <dbReference type="ARBA" id="ARBA00022448"/>
    </source>
</evidence>
<dbReference type="InterPro" id="IPR000914">
    <property type="entry name" value="SBP_5_dom"/>
</dbReference>
<dbReference type="AlphaFoldDB" id="A0A3N1CV05"/>
<gene>
    <name evidence="5" type="ORF">EDD29_2660</name>
</gene>
<keyword evidence="6" id="KW-1185">Reference proteome</keyword>
<dbReference type="PANTHER" id="PTHR30290">
    <property type="entry name" value="PERIPLASMIC BINDING COMPONENT OF ABC TRANSPORTER"/>
    <property type="match status" value="1"/>
</dbReference>
<dbReference type="InterPro" id="IPR006311">
    <property type="entry name" value="TAT_signal"/>
</dbReference>
<name>A0A3N1CV05_9ACTN</name>
<dbReference type="GO" id="GO:1904680">
    <property type="term" value="F:peptide transmembrane transporter activity"/>
    <property type="evidence" value="ECO:0007669"/>
    <property type="project" value="TreeGrafter"/>
</dbReference>
<dbReference type="InterPro" id="IPR039424">
    <property type="entry name" value="SBP_5"/>
</dbReference>
<dbReference type="GO" id="GO:0015833">
    <property type="term" value="P:peptide transport"/>
    <property type="evidence" value="ECO:0007669"/>
    <property type="project" value="TreeGrafter"/>
</dbReference>
<keyword evidence="3" id="KW-0732">Signal</keyword>